<proteinExistence type="predicted"/>
<gene>
    <name evidence="2" type="ORF">GCU60_18625</name>
</gene>
<comment type="caution">
    <text evidence="2">The sequence shown here is derived from an EMBL/GenBank/DDBJ whole genome shotgun (WGS) entry which is preliminary data.</text>
</comment>
<protein>
    <recommendedName>
        <fullName evidence="4">PH domain-containing protein</fullName>
    </recommendedName>
</protein>
<organism evidence="2 3">
    <name type="scientific">Blastococcus saxobsidens</name>
    <dbReference type="NCBI Taxonomy" id="138336"/>
    <lineage>
        <taxon>Bacteria</taxon>
        <taxon>Bacillati</taxon>
        <taxon>Actinomycetota</taxon>
        <taxon>Actinomycetes</taxon>
        <taxon>Geodermatophilales</taxon>
        <taxon>Geodermatophilaceae</taxon>
        <taxon>Blastococcus</taxon>
    </lineage>
</organism>
<reference evidence="2 3" key="1">
    <citation type="submission" date="2019-12" db="EMBL/GenBank/DDBJ databases">
        <title>the WGS of Blastococcus saxobsidens 67B17.</title>
        <authorList>
            <person name="Jiang Z."/>
        </authorList>
    </citation>
    <scope>NUCLEOTIDE SEQUENCE [LARGE SCALE GENOMIC DNA]</scope>
    <source>
        <strain evidence="2 3">67B17</strain>
    </source>
</reference>
<accession>A0A6L9W6S7</accession>
<dbReference type="EMBL" id="JAAGWG010000041">
    <property type="protein sequence ID" value="NEK87758.1"/>
    <property type="molecule type" value="Genomic_DNA"/>
</dbReference>
<dbReference type="Proteomes" id="UP000479241">
    <property type="component" value="Unassembled WGS sequence"/>
</dbReference>
<dbReference type="RefSeq" id="WP_163207976.1">
    <property type="nucleotide sequence ID" value="NZ_JAAGWG010000041.1"/>
</dbReference>
<evidence type="ECO:0008006" key="4">
    <source>
        <dbReference type="Google" id="ProtNLM"/>
    </source>
</evidence>
<dbReference type="AlphaFoldDB" id="A0A6L9W6S7"/>
<name>A0A6L9W6S7_9ACTN</name>
<feature type="transmembrane region" description="Helical" evidence="1">
    <location>
        <begin position="18"/>
        <end position="38"/>
    </location>
</feature>
<keyword evidence="1" id="KW-0812">Transmembrane</keyword>
<keyword evidence="1" id="KW-1133">Transmembrane helix</keyword>
<evidence type="ECO:0000313" key="3">
    <source>
        <dbReference type="Proteomes" id="UP000479241"/>
    </source>
</evidence>
<keyword evidence="1" id="KW-0472">Membrane</keyword>
<evidence type="ECO:0000256" key="1">
    <source>
        <dbReference type="SAM" id="Phobius"/>
    </source>
</evidence>
<evidence type="ECO:0000313" key="2">
    <source>
        <dbReference type="EMBL" id="NEK87758.1"/>
    </source>
</evidence>
<feature type="transmembrane region" description="Helical" evidence="1">
    <location>
        <begin position="44"/>
        <end position="61"/>
    </location>
</feature>
<sequence>MTTSGGTLALRPPGWARAWLVVFPVAVTVLSFSGVVTLRGDPGWGLRLLFCLFAAGLSWRLHRLGAFGAPDGRLVVRNHWRDHVLHRADIAGVGVERRARSSNTSVTLSLRDGSSVRLEVTETPFGGASRTRLEQDSATVRSWASFPSS</sequence>